<evidence type="ECO:0000259" key="2">
    <source>
        <dbReference type="Pfam" id="PF07007"/>
    </source>
</evidence>
<dbReference type="STRING" id="34004.SAMN04488021_13541"/>
<feature type="signal peptide" evidence="1">
    <location>
        <begin position="1"/>
        <end position="17"/>
    </location>
</feature>
<dbReference type="Proteomes" id="UP000183635">
    <property type="component" value="Unassembled WGS sequence"/>
</dbReference>
<dbReference type="OrthoDB" id="7340239at2"/>
<evidence type="ECO:0000313" key="3">
    <source>
        <dbReference type="EMBL" id="SFH81113.1"/>
    </source>
</evidence>
<organism evidence="3 4">
    <name type="scientific">Paracoccus aminovorans</name>
    <dbReference type="NCBI Taxonomy" id="34004"/>
    <lineage>
        <taxon>Bacteria</taxon>
        <taxon>Pseudomonadati</taxon>
        <taxon>Pseudomonadota</taxon>
        <taxon>Alphaproteobacteria</taxon>
        <taxon>Rhodobacterales</taxon>
        <taxon>Paracoccaceae</taxon>
        <taxon>Paracoccus</taxon>
    </lineage>
</organism>
<dbReference type="AlphaFoldDB" id="A0A1I3D334"/>
<dbReference type="RefSeq" id="WP_074969775.1">
    <property type="nucleotide sequence ID" value="NZ_CBCRYP010000018.1"/>
</dbReference>
<dbReference type="EMBL" id="FOPU01000035">
    <property type="protein sequence ID" value="SFH81113.1"/>
    <property type="molecule type" value="Genomic_DNA"/>
</dbReference>
<name>A0A1I3D334_9RHOB</name>
<protein>
    <submittedName>
        <fullName evidence="3">Uncharacterized conserved protein YecT, DUF1311 family</fullName>
    </submittedName>
</protein>
<evidence type="ECO:0000256" key="1">
    <source>
        <dbReference type="SAM" id="SignalP"/>
    </source>
</evidence>
<dbReference type="Gene3D" id="1.20.1270.180">
    <property type="match status" value="1"/>
</dbReference>
<sequence length="170" mass="18046">MRLLVFSLLLAAGPALAQDGPQYDAEGFAKCVADAEADLNAEAALRTCIGQASTLCMATPGGDTTVGMVQCLDHEAQDWDKQLNRQYDRALKAAKAADAELAALGSAAEPAAPALQQAQRDWLAFRDSSCRYESLRYQGGTLGGPAAQDCVLQLTAQQALRLRNIAESME</sequence>
<keyword evidence="4" id="KW-1185">Reference proteome</keyword>
<accession>A0A1I3D334</accession>
<keyword evidence="1" id="KW-0732">Signal</keyword>
<feature type="domain" description="Lysozyme inhibitor LprI-like N-terminal" evidence="2">
    <location>
        <begin position="56"/>
        <end position="162"/>
    </location>
</feature>
<feature type="chain" id="PRO_5010289525" evidence="1">
    <location>
        <begin position="18"/>
        <end position="170"/>
    </location>
</feature>
<evidence type="ECO:0000313" key="4">
    <source>
        <dbReference type="Proteomes" id="UP000183635"/>
    </source>
</evidence>
<gene>
    <name evidence="3" type="ORF">SAMN04488021_13541</name>
</gene>
<reference evidence="3 4" key="1">
    <citation type="submission" date="2016-10" db="EMBL/GenBank/DDBJ databases">
        <authorList>
            <person name="de Groot N.N."/>
        </authorList>
    </citation>
    <scope>NUCLEOTIDE SEQUENCE [LARGE SCALE GENOMIC DNA]</scope>
    <source>
        <strain evidence="3 4">DSM 8537</strain>
    </source>
</reference>
<proteinExistence type="predicted"/>
<dbReference type="Pfam" id="PF07007">
    <property type="entry name" value="LprI"/>
    <property type="match status" value="1"/>
</dbReference>
<dbReference type="InterPro" id="IPR009739">
    <property type="entry name" value="LprI-like_N"/>
</dbReference>